<dbReference type="EMBL" id="JBBNAG010000013">
    <property type="protein sequence ID" value="KAK9083812.1"/>
    <property type="molecule type" value="Genomic_DNA"/>
</dbReference>
<keyword evidence="3" id="KW-1185">Reference proteome</keyword>
<comment type="caution">
    <text evidence="2">The sequence shown here is derived from an EMBL/GenBank/DDBJ whole genome shotgun (WGS) entry which is preliminary data.</text>
</comment>
<sequence length="80" mass="8694">MLPQSRSPSLNVATIGRSPATGGSSSLVNRLHWMWKTRTSIISLFSSSRSSHRQKRRGSPALFANPLRDAVATDSTVGKK</sequence>
<gene>
    <name evidence="2" type="ORF">Scep_030283</name>
</gene>
<feature type="compositionally biased region" description="Polar residues" evidence="1">
    <location>
        <begin position="1"/>
        <end position="12"/>
    </location>
</feature>
<organism evidence="2 3">
    <name type="scientific">Stephania cephalantha</name>
    <dbReference type="NCBI Taxonomy" id="152367"/>
    <lineage>
        <taxon>Eukaryota</taxon>
        <taxon>Viridiplantae</taxon>
        <taxon>Streptophyta</taxon>
        <taxon>Embryophyta</taxon>
        <taxon>Tracheophyta</taxon>
        <taxon>Spermatophyta</taxon>
        <taxon>Magnoliopsida</taxon>
        <taxon>Ranunculales</taxon>
        <taxon>Menispermaceae</taxon>
        <taxon>Menispermoideae</taxon>
        <taxon>Cissampelideae</taxon>
        <taxon>Stephania</taxon>
    </lineage>
</organism>
<protein>
    <submittedName>
        <fullName evidence="2">Uncharacterized protein</fullName>
    </submittedName>
</protein>
<evidence type="ECO:0000313" key="2">
    <source>
        <dbReference type="EMBL" id="KAK9083812.1"/>
    </source>
</evidence>
<dbReference type="Proteomes" id="UP001419268">
    <property type="component" value="Unassembled WGS sequence"/>
</dbReference>
<feature type="region of interest" description="Disordered" evidence="1">
    <location>
        <begin position="46"/>
        <end position="80"/>
    </location>
</feature>
<dbReference type="AlphaFoldDB" id="A0AAP0E2V9"/>
<evidence type="ECO:0000256" key="1">
    <source>
        <dbReference type="SAM" id="MobiDB-lite"/>
    </source>
</evidence>
<evidence type="ECO:0000313" key="3">
    <source>
        <dbReference type="Proteomes" id="UP001419268"/>
    </source>
</evidence>
<feature type="region of interest" description="Disordered" evidence="1">
    <location>
        <begin position="1"/>
        <end position="25"/>
    </location>
</feature>
<accession>A0AAP0E2V9</accession>
<name>A0AAP0E2V9_9MAGN</name>
<proteinExistence type="predicted"/>
<reference evidence="2 3" key="1">
    <citation type="submission" date="2024-01" db="EMBL/GenBank/DDBJ databases">
        <title>Genome assemblies of Stephania.</title>
        <authorList>
            <person name="Yang L."/>
        </authorList>
    </citation>
    <scope>NUCLEOTIDE SEQUENCE [LARGE SCALE GENOMIC DNA]</scope>
    <source>
        <strain evidence="2">JXDWG</strain>
        <tissue evidence="2">Leaf</tissue>
    </source>
</reference>